<organism evidence="2 3">
    <name type="scientific">Fadolivirus FV1/VV64</name>
    <dbReference type="NCBI Taxonomy" id="3070911"/>
    <lineage>
        <taxon>Viruses</taxon>
        <taxon>Varidnaviria</taxon>
        <taxon>Bamfordvirae</taxon>
        <taxon>Nucleocytoviricota</taxon>
        <taxon>Megaviricetes</taxon>
        <taxon>Imitervirales</taxon>
        <taxon>Mimiviridae</taxon>
        <taxon>Klosneuvirinae</taxon>
        <taxon>Fadolivirus</taxon>
        <taxon>Fadolivirus algeromassiliense</taxon>
    </lineage>
</organism>
<gene>
    <name evidence="2" type="ORF">Fadolivirus_1_1330</name>
</gene>
<name>A0A7D3UQX1_9VIRU</name>
<evidence type="ECO:0000313" key="3">
    <source>
        <dbReference type="Proteomes" id="UP001162001"/>
    </source>
</evidence>
<dbReference type="EMBL" id="MT418680">
    <property type="protein sequence ID" value="QKF94788.1"/>
    <property type="molecule type" value="Genomic_DNA"/>
</dbReference>
<keyword evidence="3" id="KW-1185">Reference proteome</keyword>
<evidence type="ECO:0000313" key="2">
    <source>
        <dbReference type="EMBL" id="QKF94788.1"/>
    </source>
</evidence>
<dbReference type="SUPFAM" id="SSF55154">
    <property type="entry name" value="CYTH-like phosphatases"/>
    <property type="match status" value="1"/>
</dbReference>
<dbReference type="Proteomes" id="UP001162001">
    <property type="component" value="Segment"/>
</dbReference>
<dbReference type="InterPro" id="IPR023577">
    <property type="entry name" value="CYTH_domain"/>
</dbReference>
<reference evidence="2 3" key="1">
    <citation type="submission" date="2020-04" db="EMBL/GenBank/DDBJ databases">
        <title>Advantages and limits of metagenomic assembly and binning of a giant virus.</title>
        <authorList>
            <person name="Schulz F."/>
            <person name="Andreani J."/>
            <person name="Francis R."/>
            <person name="Boudjemaa H."/>
            <person name="Bou Khalil J.Y."/>
            <person name="Lee J."/>
            <person name="La Scola B."/>
            <person name="Woyke T."/>
        </authorList>
    </citation>
    <scope>NUCLEOTIDE SEQUENCE [LARGE SCALE GENOMIC DNA]</scope>
    <source>
        <strain evidence="2 3">FV1/VV64</strain>
    </source>
</reference>
<dbReference type="Gene3D" id="2.40.320.10">
    <property type="entry name" value="Hypothetical Protein Pfu-838710-001"/>
    <property type="match status" value="1"/>
</dbReference>
<feature type="domain" description="CYTH" evidence="1">
    <location>
        <begin position="2"/>
        <end position="168"/>
    </location>
</feature>
<evidence type="ECO:0000259" key="1">
    <source>
        <dbReference type="PROSITE" id="PS51707"/>
    </source>
</evidence>
<proteinExistence type="predicted"/>
<protein>
    <submittedName>
        <fullName evidence="2">Adenylate cyclase class IV CYTH domain protein</fullName>
    </submittedName>
</protein>
<sequence>MAKEYEAKFLDIDKDLMTQKLKSIGAKLVHEKKRYVRSVFKLCTDNVKGYARVRDEAGIITMTVKIYKDPKFPEEYEIEIKNDFETGVKFLSSLGINQKAFQETYREKWVHDLAHEITFDDIPGLPTYMEIDCTSEEKLNKLIEMLNLDKSKMRFGAFDKTYNEYYGIETTVINDQTPFLTFKNIINEITPLKNHDLLKKMQEKYNKEYQKGGFSKRELKLFKQILDDENNKKSFEYKYKKYKTKYINK</sequence>
<dbReference type="Pfam" id="PF01928">
    <property type="entry name" value="CYTH"/>
    <property type="match status" value="1"/>
</dbReference>
<dbReference type="InterPro" id="IPR033469">
    <property type="entry name" value="CYTH-like_dom_sf"/>
</dbReference>
<dbReference type="PROSITE" id="PS51707">
    <property type="entry name" value="CYTH"/>
    <property type="match status" value="1"/>
</dbReference>
<accession>A0A7D3UQX1</accession>